<evidence type="ECO:0000256" key="2">
    <source>
        <dbReference type="ARBA" id="ARBA00006416"/>
    </source>
</evidence>
<dbReference type="GO" id="GO:0006850">
    <property type="term" value="P:pyruvate import into mitochondria"/>
    <property type="evidence" value="ECO:0007669"/>
    <property type="project" value="InterPro"/>
</dbReference>
<keyword evidence="5 9" id="KW-0999">Mitochondrion inner membrane</keyword>
<organism evidence="12 13">
    <name type="scientific">Littorina saxatilis</name>
    <dbReference type="NCBI Taxonomy" id="31220"/>
    <lineage>
        <taxon>Eukaryota</taxon>
        <taxon>Metazoa</taxon>
        <taxon>Spiralia</taxon>
        <taxon>Lophotrochozoa</taxon>
        <taxon>Mollusca</taxon>
        <taxon>Gastropoda</taxon>
        <taxon>Caenogastropoda</taxon>
        <taxon>Littorinimorpha</taxon>
        <taxon>Littorinoidea</taxon>
        <taxon>Littorinidae</taxon>
        <taxon>Littorina</taxon>
    </lineage>
</organism>
<dbReference type="Proteomes" id="UP001374579">
    <property type="component" value="Unassembled WGS sequence"/>
</dbReference>
<feature type="region of interest" description="Disordered" evidence="10">
    <location>
        <begin position="70"/>
        <end position="90"/>
    </location>
</feature>
<reference evidence="12 13" key="1">
    <citation type="submission" date="2024-02" db="EMBL/GenBank/DDBJ databases">
        <title>Chromosome-scale genome assembly of the rough periwinkle Littorina saxatilis.</title>
        <authorList>
            <person name="De Jode A."/>
            <person name="Faria R."/>
            <person name="Formenti G."/>
            <person name="Sims Y."/>
            <person name="Smith T.P."/>
            <person name="Tracey A."/>
            <person name="Wood J.M.D."/>
            <person name="Zagrodzka Z.B."/>
            <person name="Johannesson K."/>
            <person name="Butlin R.K."/>
            <person name="Leder E.H."/>
        </authorList>
    </citation>
    <scope>NUCLEOTIDE SEQUENCE [LARGE SCALE GENOMIC DNA]</scope>
    <source>
        <strain evidence="12">Snail1</strain>
        <tissue evidence="12">Muscle</tissue>
    </source>
</reference>
<evidence type="ECO:0000256" key="1">
    <source>
        <dbReference type="ARBA" id="ARBA00004448"/>
    </source>
</evidence>
<evidence type="ECO:0000313" key="12">
    <source>
        <dbReference type="EMBL" id="KAK7107640.1"/>
    </source>
</evidence>
<dbReference type="InterPro" id="IPR005336">
    <property type="entry name" value="MPC"/>
</dbReference>
<evidence type="ECO:0000256" key="11">
    <source>
        <dbReference type="SAM" id="SignalP"/>
    </source>
</evidence>
<keyword evidence="6" id="KW-1133">Transmembrane helix</keyword>
<keyword evidence="8" id="KW-0472">Membrane</keyword>
<feature type="chain" id="PRO_5042898688" description="Mitochondrial pyruvate carrier" evidence="11">
    <location>
        <begin position="22"/>
        <end position="116"/>
    </location>
</feature>
<evidence type="ECO:0000256" key="4">
    <source>
        <dbReference type="ARBA" id="ARBA00022692"/>
    </source>
</evidence>
<keyword evidence="3 9" id="KW-0813">Transport</keyword>
<dbReference type="GO" id="GO:0005743">
    <property type="term" value="C:mitochondrial inner membrane"/>
    <property type="evidence" value="ECO:0007669"/>
    <property type="project" value="UniProtKB-SubCell"/>
</dbReference>
<evidence type="ECO:0000256" key="5">
    <source>
        <dbReference type="ARBA" id="ARBA00022792"/>
    </source>
</evidence>
<comment type="subcellular location">
    <subcellularLocation>
        <location evidence="1 9">Mitochondrion inner membrane</location>
        <topology evidence="1 9">Multi-pass membrane protein</topology>
    </subcellularLocation>
</comment>
<keyword evidence="7 9" id="KW-0496">Mitochondrion</keyword>
<gene>
    <name evidence="12" type="ORF">V1264_015529</name>
</gene>
<evidence type="ECO:0000256" key="6">
    <source>
        <dbReference type="ARBA" id="ARBA00022989"/>
    </source>
</evidence>
<evidence type="ECO:0000256" key="8">
    <source>
        <dbReference type="ARBA" id="ARBA00023136"/>
    </source>
</evidence>
<comment type="caution">
    <text evidence="12">The sequence shown here is derived from an EMBL/GenBank/DDBJ whole genome shotgun (WGS) entry which is preliminary data.</text>
</comment>
<name>A0AAN9BLN5_9CAEN</name>
<evidence type="ECO:0000256" key="7">
    <source>
        <dbReference type="ARBA" id="ARBA00023128"/>
    </source>
</evidence>
<dbReference type="Pfam" id="PF03650">
    <property type="entry name" value="MPC"/>
    <property type="match status" value="1"/>
</dbReference>
<keyword evidence="11" id="KW-0732">Signal</keyword>
<dbReference type="AlphaFoldDB" id="A0AAN9BLN5"/>
<comment type="function">
    <text evidence="9">Mediates the uptake of pyruvate into mitochondria.</text>
</comment>
<comment type="similarity">
    <text evidence="2 9">Belongs to the mitochondrial pyruvate carrier (MPC) (TC 2.A.105) family.</text>
</comment>
<keyword evidence="13" id="KW-1185">Reference proteome</keyword>
<evidence type="ECO:0000256" key="10">
    <source>
        <dbReference type="SAM" id="MobiDB-lite"/>
    </source>
</evidence>
<evidence type="ECO:0000256" key="3">
    <source>
        <dbReference type="ARBA" id="ARBA00022448"/>
    </source>
</evidence>
<dbReference type="EMBL" id="JBAMIC010000004">
    <property type="protein sequence ID" value="KAK7107640.1"/>
    <property type="molecule type" value="Genomic_DNA"/>
</dbReference>
<protein>
    <recommendedName>
        <fullName evidence="9">Mitochondrial pyruvate carrier</fullName>
    </recommendedName>
</protein>
<evidence type="ECO:0000313" key="13">
    <source>
        <dbReference type="Proteomes" id="UP001374579"/>
    </source>
</evidence>
<keyword evidence="4" id="KW-0812">Transmembrane</keyword>
<evidence type="ECO:0000256" key="9">
    <source>
        <dbReference type="RuleBase" id="RU363100"/>
    </source>
</evidence>
<feature type="signal peptide" evidence="11">
    <location>
        <begin position="1"/>
        <end position="21"/>
    </location>
</feature>
<sequence>MTAALALYSLCFMRFAWKVQPRNLLLMSCHMTNEAAQLVQGTRFLNYHYLTPADQKHKHHVEFVEQELHSHPEKYPKLHPDSQIPDSTKAQEKEVEAFDRVYSLPKSPEPHIKPSL</sequence>
<accession>A0AAN9BLN5</accession>
<feature type="compositionally biased region" description="Basic and acidic residues" evidence="10">
    <location>
        <begin position="70"/>
        <end position="80"/>
    </location>
</feature>
<proteinExistence type="inferred from homology"/>